<dbReference type="EMBL" id="CP071463">
    <property type="protein sequence ID" value="QSW84078.1"/>
    <property type="molecule type" value="Genomic_DNA"/>
</dbReference>
<dbReference type="InterPro" id="IPR050530">
    <property type="entry name" value="GvpA"/>
</dbReference>
<dbReference type="AlphaFoldDB" id="A0A8A2U7Z9"/>
<accession>A0A8A2U7Z9</accession>
<dbReference type="GO" id="GO:0005198">
    <property type="term" value="F:structural molecule activity"/>
    <property type="evidence" value="ECO:0007669"/>
    <property type="project" value="InterPro"/>
</dbReference>
<dbReference type="GO" id="GO:0031411">
    <property type="term" value="C:gas vesicle"/>
    <property type="evidence" value="ECO:0007669"/>
    <property type="project" value="UniProtKB-SubCell"/>
</dbReference>
<dbReference type="Proteomes" id="UP000663191">
    <property type="component" value="Chromosome"/>
</dbReference>
<dbReference type="KEGG" id="hlo:J0X27_11485"/>
<evidence type="ECO:0000313" key="5">
    <source>
        <dbReference type="Proteomes" id="UP000663191"/>
    </source>
</evidence>
<keyword evidence="5" id="KW-1185">Reference proteome</keyword>
<dbReference type="GeneID" id="63184375"/>
<dbReference type="InterPro" id="IPR000638">
    <property type="entry name" value="Gas-vesicle_GvpA-like"/>
</dbReference>
<evidence type="ECO:0000256" key="2">
    <source>
        <dbReference type="ARBA" id="ARBA00035108"/>
    </source>
</evidence>
<organism evidence="4 5">
    <name type="scientific">Natrinema longum</name>
    <dbReference type="NCBI Taxonomy" id="370324"/>
    <lineage>
        <taxon>Archaea</taxon>
        <taxon>Methanobacteriati</taxon>
        <taxon>Methanobacteriota</taxon>
        <taxon>Stenosarchaea group</taxon>
        <taxon>Halobacteria</taxon>
        <taxon>Halobacteriales</taxon>
        <taxon>Natrialbaceae</taxon>
        <taxon>Natrinema</taxon>
    </lineage>
</organism>
<gene>
    <name evidence="4" type="ORF">J0X27_11485</name>
</gene>
<reference evidence="4 5" key="1">
    <citation type="journal article" date="2006" name="Int. J. Syst. Evol. Microbiol.">
        <title>Haloterrigena longa sp. nov. and Haloterrigena limicola sp. nov., extremely halophilic archaea isolated from a salt lake.</title>
        <authorList>
            <person name="Cui H.L."/>
            <person name="Tohty D."/>
            <person name="Zhou P.J."/>
            <person name="Liu S.J."/>
        </authorList>
    </citation>
    <scope>NUCLEOTIDE SEQUENCE [LARGE SCALE GENOMIC DNA]</scope>
    <source>
        <strain evidence="4 5">ABH32</strain>
    </source>
</reference>
<sequence length="77" mass="8290">MEPEKNDDAVVDLVDVLLEDGAVLAADVVISVADIPLIGLRLRLLLAGMTTMRDHDILADADDAIRDAGRRAESYDS</sequence>
<keyword evidence="1" id="KW-0304">Gas vesicle</keyword>
<dbReference type="GO" id="GO:0012506">
    <property type="term" value="C:vesicle membrane"/>
    <property type="evidence" value="ECO:0007669"/>
    <property type="project" value="InterPro"/>
</dbReference>
<dbReference type="RefSeq" id="WP_207269321.1">
    <property type="nucleotide sequence ID" value="NZ_CP071463.1"/>
</dbReference>
<protein>
    <submittedName>
        <fullName evidence="4">Gas vesicle protein</fullName>
    </submittedName>
</protein>
<comment type="subcellular location">
    <subcellularLocation>
        <location evidence="2">Gas vesicle</location>
    </subcellularLocation>
</comment>
<evidence type="ECO:0000313" key="4">
    <source>
        <dbReference type="EMBL" id="QSW84078.1"/>
    </source>
</evidence>
<dbReference type="PANTHER" id="PTHR35344">
    <property type="entry name" value="GAS VESICLE STRUCTURAL PROTEIN 2-RELATED"/>
    <property type="match status" value="1"/>
</dbReference>
<dbReference type="Pfam" id="PF00741">
    <property type="entry name" value="Gas_vesicle"/>
    <property type="match status" value="1"/>
</dbReference>
<evidence type="ECO:0000256" key="3">
    <source>
        <dbReference type="ARBA" id="ARBA00035646"/>
    </source>
</evidence>
<name>A0A8A2U7Z9_9EURY</name>
<dbReference type="PANTHER" id="PTHR35344:SF4">
    <property type="entry name" value="GAS VESICLE PROTEIN A1"/>
    <property type="match status" value="1"/>
</dbReference>
<evidence type="ECO:0000256" key="1">
    <source>
        <dbReference type="ARBA" id="ARBA00022987"/>
    </source>
</evidence>
<proteinExistence type="inferred from homology"/>
<comment type="similarity">
    <text evidence="3">Belongs to the gas vesicle GvpA family.</text>
</comment>